<dbReference type="Proteomes" id="UP000199515">
    <property type="component" value="Unassembled WGS sequence"/>
</dbReference>
<dbReference type="OrthoDB" id="3422781at2"/>
<dbReference type="Gene3D" id="3.40.710.10">
    <property type="entry name" value="DD-peptidase/beta-lactamase superfamily"/>
    <property type="match status" value="1"/>
</dbReference>
<reference evidence="2 3" key="1">
    <citation type="submission" date="2016-10" db="EMBL/GenBank/DDBJ databases">
        <authorList>
            <person name="de Groot N.N."/>
        </authorList>
    </citation>
    <scope>NUCLEOTIDE SEQUENCE [LARGE SCALE GENOMIC DNA]</scope>
    <source>
        <strain evidence="2 3">CPCC 202699</strain>
    </source>
</reference>
<dbReference type="PANTHER" id="PTHR43319:SF3">
    <property type="entry name" value="BETA-LACTAMASE-RELATED DOMAIN-CONTAINING PROTEIN"/>
    <property type="match status" value="1"/>
</dbReference>
<organism evidence="2 3">
    <name type="scientific">Amycolatopsis xylanica</name>
    <dbReference type="NCBI Taxonomy" id="589385"/>
    <lineage>
        <taxon>Bacteria</taxon>
        <taxon>Bacillati</taxon>
        <taxon>Actinomycetota</taxon>
        <taxon>Actinomycetes</taxon>
        <taxon>Pseudonocardiales</taxon>
        <taxon>Pseudonocardiaceae</taxon>
        <taxon>Amycolatopsis</taxon>
    </lineage>
</organism>
<dbReference type="SUPFAM" id="SSF56601">
    <property type="entry name" value="beta-lactamase/transpeptidase-like"/>
    <property type="match status" value="1"/>
</dbReference>
<dbReference type="InterPro" id="IPR012338">
    <property type="entry name" value="Beta-lactam/transpept-like"/>
</dbReference>
<sequence>MANQTLTVQIHGECAAGFEPVRRAFEENFHARGELGAAFAVTHNGATVVDLWAGWADADKTRPWAADTLTNVWSTTKGAVAVCAHQLAERGLLDLDAPVARYWPEFAAAGKQDIPVRWLLSHRSGVTGVGLDHPIGLETVLDWDAMTALLAAQAPHFEPGTASGYQAMSYGFMVGEVIRRITGQPVGTYFQENVAGPLGLDFHIGLPASEHGRCSEMVEPVMTSEAASALATAFANAGPVALAALVNPRIEGHHANDPAWRSAQIPAANGHATARAIASLYGALLDGSLLSAQTVETARTGQGREVDLVGGLGNEWALGFYLGSEEKAFGPNPRAFGHDGFGGSTGGADPEAGIAFGYTMNQMGPLLRDDPRKMALVNAVFASLRS</sequence>
<feature type="domain" description="Beta-lactamase-related" evidence="1">
    <location>
        <begin position="23"/>
        <end position="377"/>
    </location>
</feature>
<dbReference type="InterPro" id="IPR001466">
    <property type="entry name" value="Beta-lactam-related"/>
</dbReference>
<dbReference type="STRING" id="589385.SAMN05421504_105417"/>
<dbReference type="InterPro" id="IPR052907">
    <property type="entry name" value="Beta-lactamase/esterase"/>
</dbReference>
<gene>
    <name evidence="2" type="ORF">SAMN05421504_105417</name>
</gene>
<name>A0A1H3JJV3_9PSEU</name>
<evidence type="ECO:0000313" key="2">
    <source>
        <dbReference type="EMBL" id="SDY39514.1"/>
    </source>
</evidence>
<accession>A0A1H3JJV3</accession>
<evidence type="ECO:0000313" key="3">
    <source>
        <dbReference type="Proteomes" id="UP000199515"/>
    </source>
</evidence>
<evidence type="ECO:0000259" key="1">
    <source>
        <dbReference type="Pfam" id="PF00144"/>
    </source>
</evidence>
<dbReference type="Pfam" id="PF00144">
    <property type="entry name" value="Beta-lactamase"/>
    <property type="match status" value="1"/>
</dbReference>
<protein>
    <submittedName>
        <fullName evidence="2">CubicO group peptidase, beta-lactamase class C family</fullName>
    </submittedName>
</protein>
<keyword evidence="3" id="KW-1185">Reference proteome</keyword>
<proteinExistence type="predicted"/>
<dbReference type="AlphaFoldDB" id="A0A1H3JJV3"/>
<dbReference type="RefSeq" id="WP_091292644.1">
    <property type="nucleotide sequence ID" value="NZ_FNON01000005.1"/>
</dbReference>
<dbReference type="PANTHER" id="PTHR43319">
    <property type="entry name" value="BETA-LACTAMASE-RELATED"/>
    <property type="match status" value="1"/>
</dbReference>
<dbReference type="EMBL" id="FNON01000005">
    <property type="protein sequence ID" value="SDY39514.1"/>
    <property type="molecule type" value="Genomic_DNA"/>
</dbReference>